<feature type="compositionally biased region" description="Low complexity" evidence="1">
    <location>
        <begin position="76"/>
        <end position="87"/>
    </location>
</feature>
<evidence type="ECO:0000313" key="2">
    <source>
        <dbReference type="EMBL" id="KAK5256360.1"/>
    </source>
</evidence>
<organism evidence="2 3">
    <name type="scientific">Cryomyces antarcticus</name>
    <dbReference type="NCBI Taxonomy" id="329879"/>
    <lineage>
        <taxon>Eukaryota</taxon>
        <taxon>Fungi</taxon>
        <taxon>Dikarya</taxon>
        <taxon>Ascomycota</taxon>
        <taxon>Pezizomycotina</taxon>
        <taxon>Dothideomycetes</taxon>
        <taxon>Dothideomycetes incertae sedis</taxon>
        <taxon>Cryomyces</taxon>
    </lineage>
</organism>
<keyword evidence="3" id="KW-1185">Reference proteome</keyword>
<dbReference type="Proteomes" id="UP001357485">
    <property type="component" value="Unassembled WGS sequence"/>
</dbReference>
<feature type="region of interest" description="Disordered" evidence="1">
    <location>
        <begin position="33"/>
        <end position="92"/>
    </location>
</feature>
<gene>
    <name evidence="2" type="primary">ALO1_1</name>
    <name evidence="2" type="ORF">LTR16_003427</name>
</gene>
<feature type="non-terminal residue" evidence="2">
    <location>
        <position position="1"/>
    </location>
</feature>
<evidence type="ECO:0000313" key="3">
    <source>
        <dbReference type="Proteomes" id="UP001357485"/>
    </source>
</evidence>
<comment type="caution">
    <text evidence="2">The sequence shown here is derived from an EMBL/GenBank/DDBJ whole genome shotgun (WGS) entry which is preliminary data.</text>
</comment>
<proteinExistence type="predicted"/>
<accession>A0ABR0LXX8</accession>
<dbReference type="EMBL" id="JAVRRA010008565">
    <property type="protein sequence ID" value="KAK5256360.1"/>
    <property type="molecule type" value="Genomic_DNA"/>
</dbReference>
<reference evidence="2 3" key="1">
    <citation type="submission" date="2023-08" db="EMBL/GenBank/DDBJ databases">
        <title>Black Yeasts Isolated from many extreme environments.</title>
        <authorList>
            <person name="Coleine C."/>
            <person name="Stajich J.E."/>
            <person name="Selbmann L."/>
        </authorList>
    </citation>
    <scope>NUCLEOTIDE SEQUENCE [LARGE SCALE GENOMIC DNA]</scope>
    <source>
        <strain evidence="2 3">CCFEE 536</strain>
    </source>
</reference>
<protein>
    <submittedName>
        <fullName evidence="2">D-arabinono-1,4-lactone oxidase</fullName>
    </submittedName>
</protein>
<name>A0ABR0LXX8_9PEZI</name>
<sequence>WHRRTILGADVPALPLEEREVRRRMMAEGGQMWVGEQRHDNNNNNNNNNNAGNGDGYGSGAQTQATADADKDKAVSPSISTSSSGESFDMLHGAEASDASVLLSQLLESASSADERADLREETHGSRVEGATGVHVFNKM</sequence>
<evidence type="ECO:0000256" key="1">
    <source>
        <dbReference type="SAM" id="MobiDB-lite"/>
    </source>
</evidence>